<reference evidence="2 3" key="1">
    <citation type="journal article" date="2016" name="Mol. Biol. Evol.">
        <title>Comparative Genomics of Early-Diverging Mushroom-Forming Fungi Provides Insights into the Origins of Lignocellulose Decay Capabilities.</title>
        <authorList>
            <person name="Nagy L.G."/>
            <person name="Riley R."/>
            <person name="Tritt A."/>
            <person name="Adam C."/>
            <person name="Daum C."/>
            <person name="Floudas D."/>
            <person name="Sun H."/>
            <person name="Yadav J.S."/>
            <person name="Pangilinan J."/>
            <person name="Larsson K.H."/>
            <person name="Matsuura K."/>
            <person name="Barry K."/>
            <person name="Labutti K."/>
            <person name="Kuo R."/>
            <person name="Ohm R.A."/>
            <person name="Bhattacharya S.S."/>
            <person name="Shirouzu T."/>
            <person name="Yoshinaga Y."/>
            <person name="Martin F.M."/>
            <person name="Grigoriev I.V."/>
            <person name="Hibbett D.S."/>
        </authorList>
    </citation>
    <scope>NUCLEOTIDE SEQUENCE [LARGE SCALE GENOMIC DNA]</scope>
    <source>
        <strain evidence="2 3">CBS 109695</strain>
    </source>
</reference>
<keyword evidence="3" id="KW-1185">Reference proteome</keyword>
<accession>A0A166P5J4</accession>
<gene>
    <name evidence="2" type="ORF">FIBSPDRAFT_950148</name>
</gene>
<evidence type="ECO:0000256" key="1">
    <source>
        <dbReference type="SAM" id="MobiDB-lite"/>
    </source>
</evidence>
<proteinExistence type="predicted"/>
<protein>
    <submittedName>
        <fullName evidence="2">Uncharacterized protein</fullName>
    </submittedName>
</protein>
<name>A0A166P5J4_9AGAM</name>
<evidence type="ECO:0000313" key="2">
    <source>
        <dbReference type="EMBL" id="KZP25734.1"/>
    </source>
</evidence>
<dbReference type="AlphaFoldDB" id="A0A166P5J4"/>
<sequence length="209" mass="23444">MCIRPPALRASARPHYAHLPARAARIRARYTHPPVRDTHVHPHVLDASARTRYVHSTTCATRIRSYTLCASALRASTRPRCTHPPPRYTHPPVRDTHVRPHVLNHPLARATRIRSYTLCTCSARTRYVHPPARATRIRSPALRASTRAPTRSCDTRSPHSLPRVQAGPVTASGSLQARATTSHSPTYLSGHFCFGFLLRPSLFCRLLRL</sequence>
<dbReference type="Proteomes" id="UP000076532">
    <property type="component" value="Unassembled WGS sequence"/>
</dbReference>
<evidence type="ECO:0000313" key="3">
    <source>
        <dbReference type="Proteomes" id="UP000076532"/>
    </source>
</evidence>
<organism evidence="2 3">
    <name type="scientific">Athelia psychrophila</name>
    <dbReference type="NCBI Taxonomy" id="1759441"/>
    <lineage>
        <taxon>Eukaryota</taxon>
        <taxon>Fungi</taxon>
        <taxon>Dikarya</taxon>
        <taxon>Basidiomycota</taxon>
        <taxon>Agaricomycotina</taxon>
        <taxon>Agaricomycetes</taxon>
        <taxon>Agaricomycetidae</taxon>
        <taxon>Atheliales</taxon>
        <taxon>Atheliaceae</taxon>
        <taxon>Athelia</taxon>
    </lineage>
</organism>
<dbReference type="EMBL" id="KV417519">
    <property type="protein sequence ID" value="KZP25734.1"/>
    <property type="molecule type" value="Genomic_DNA"/>
</dbReference>
<feature type="region of interest" description="Disordered" evidence="1">
    <location>
        <begin position="143"/>
        <end position="177"/>
    </location>
</feature>